<dbReference type="PROSITE" id="PS50966">
    <property type="entry name" value="ZF_SWIM"/>
    <property type="match status" value="1"/>
</dbReference>
<dbReference type="SMART" id="SM00487">
    <property type="entry name" value="DEXDc"/>
    <property type="match status" value="1"/>
</dbReference>
<feature type="domain" description="Helicase C-terminal" evidence="5">
    <location>
        <begin position="919"/>
        <end position="1073"/>
    </location>
</feature>
<dbReference type="InterPro" id="IPR027417">
    <property type="entry name" value="P-loop_NTPase"/>
</dbReference>
<keyword evidence="1 6" id="KW-0378">Hydrolase</keyword>
<dbReference type="FunFam" id="3.40.50.300:FF:000533">
    <property type="entry name" value="Helicase, Snf2 family"/>
    <property type="match status" value="1"/>
</dbReference>
<feature type="domain" description="SWIM-type" evidence="3">
    <location>
        <begin position="55"/>
        <end position="94"/>
    </location>
</feature>
<keyword evidence="2" id="KW-0862">Zinc</keyword>
<dbReference type="InterPro" id="IPR038718">
    <property type="entry name" value="SNF2-like_sf"/>
</dbReference>
<dbReference type="Gene3D" id="3.40.50.300">
    <property type="entry name" value="P-loop containing nucleotide triphosphate hydrolases"/>
    <property type="match status" value="1"/>
</dbReference>
<gene>
    <name evidence="6" type="ORF">CLIT_8c00510</name>
</gene>
<dbReference type="CDD" id="cd18012">
    <property type="entry name" value="DEXQc_arch_SWI2_SNF2"/>
    <property type="match status" value="1"/>
</dbReference>
<dbReference type="InterPro" id="IPR001650">
    <property type="entry name" value="Helicase_C-like"/>
</dbReference>
<dbReference type="eggNOG" id="COG0553">
    <property type="taxonomic scope" value="Bacteria"/>
</dbReference>
<keyword evidence="6" id="KW-0067">ATP-binding</keyword>
<sequence>MFGLTEKSIRSNAFSAAVYKRGLEYYKSGKVKDIYYNENTRSFAATVSGSEDYTTCVHIGFGGTWIDAECTCPAYDSWMGYSCKHIVALQLHLMDNPHAKKSFDTKMPLKSGTRNGQDAAHTLLEIFRNFDSQKMKKKKRLKLECHIDVDCNANEITFWMKIGEKKLYVVRDMASFLSSVASQKQAEFTRGFTYDPSEHEFEDQDSRIIDFLMQIYSDEQLLGKKNWKDAYLSGKHVSLSKHRLKSLLELIDSKTFNITYKDSLYPNIHILREDIPLDFTLMSSGKYFELLLKNASSLRPLTEDCSYVLFEGNLYNIPADKSQILSAVSNVFGSENADSIRIENSIVDEFVSLVSPALGSIGNVIFHESLSEKMEKNDLLAELYIDSIGGRLTADLKYKYGSHVIDPLKPPAEDTATKILVRDMHTENSIMNIIEEFSFKVSKDGYYLDNDNSAYEFLTYGVLQIQKHAQVYYSSSFRSNPVIDPESFSAELSLSSGQDYLSFEFSIEGLENEDLPLVLEALSEKRTFYKLKNGSFLPLETNALQQLSQIAKYTQLTKDQMESGVMNIPSYRAFFMDEQLKNMDIRNYNKSKSLNDMIFKIKNPECESIDPPASLASILRDYQKTGFEWLKTLSGCGFGGILADDMGLGKTLQVLSLLLSEKESSPGTKRPSLIVAPTSLLYNWISEAENFTPNLNVRIIDGNKAQREIQLDNLEGIDLLITSYSMVRNDIESYTDMDFKYCILDEAQHIKNPASKTARAVKLIKSKNRFALTGTPIENSLLELWSIFDFIMPGFLYSVSGFKEKFEKPMDSDSGGTTIEVLKKHISPFMIRRLKNDVLTELPEKIENKLSLDLSKEQKKVYMAYLSKIKNEIGSEISENGFGRSQMKILAGLTRLRQICCDPSVFLDGYSGGSGKLEVLDELLDELIEGGHRILLFSQFTSMLGRIEEMIVQKGVDYFYLDGSTKSQDRLKMASAFNSGEKSIFLISLKAGGTGLNLTGADTVIHFDPWWNPAVENQASDRAYRMGQKNVVHVIKLIAKGTIEEKIYGLQQKKREMIDSVIKPGETMLSKMSESEIMELFEI</sequence>
<keyword evidence="6" id="KW-0547">Nucleotide-binding</keyword>
<dbReference type="EC" id="3.6.4.-" evidence="6"/>
<dbReference type="GO" id="GO:0005524">
    <property type="term" value="F:ATP binding"/>
    <property type="evidence" value="ECO:0007669"/>
    <property type="project" value="InterPro"/>
</dbReference>
<dbReference type="InterPro" id="IPR013663">
    <property type="entry name" value="Helicase_SWF/SNF/SWI_bac"/>
</dbReference>
<name>A0A069RNX7_PEPLI</name>
<dbReference type="OrthoDB" id="9760715at2"/>
<keyword evidence="6" id="KW-0347">Helicase</keyword>
<evidence type="ECO:0000313" key="6">
    <source>
        <dbReference type="EMBL" id="KDR95882.1"/>
    </source>
</evidence>
<feature type="domain" description="Helicase ATP-binding" evidence="4">
    <location>
        <begin position="631"/>
        <end position="794"/>
    </location>
</feature>
<keyword evidence="2" id="KW-0863">Zinc-finger</keyword>
<dbReference type="Gene3D" id="3.40.50.10810">
    <property type="entry name" value="Tandem AAA-ATPase domain"/>
    <property type="match status" value="1"/>
</dbReference>
<evidence type="ECO:0000259" key="5">
    <source>
        <dbReference type="PROSITE" id="PS51194"/>
    </source>
</evidence>
<dbReference type="PANTHER" id="PTHR10799">
    <property type="entry name" value="SNF2/RAD54 HELICASE FAMILY"/>
    <property type="match status" value="1"/>
</dbReference>
<evidence type="ECO:0000256" key="1">
    <source>
        <dbReference type="ARBA" id="ARBA00022801"/>
    </source>
</evidence>
<dbReference type="Pfam" id="PF00271">
    <property type="entry name" value="Helicase_C"/>
    <property type="match status" value="1"/>
</dbReference>
<dbReference type="RefSeq" id="WP_038263042.1">
    <property type="nucleotide sequence ID" value="NZ_FSRH01000008.1"/>
</dbReference>
<dbReference type="GO" id="GO:0004386">
    <property type="term" value="F:helicase activity"/>
    <property type="evidence" value="ECO:0007669"/>
    <property type="project" value="UniProtKB-KW"/>
</dbReference>
<dbReference type="InterPro" id="IPR000330">
    <property type="entry name" value="SNF2_N"/>
</dbReference>
<dbReference type="AlphaFoldDB" id="A0A069RNX7"/>
<dbReference type="EMBL" id="JJMM01000008">
    <property type="protein sequence ID" value="KDR95882.1"/>
    <property type="molecule type" value="Genomic_DNA"/>
</dbReference>
<dbReference type="InterPro" id="IPR049730">
    <property type="entry name" value="SNF2/RAD54-like_C"/>
</dbReference>
<dbReference type="Pfam" id="PF00176">
    <property type="entry name" value="SNF2-rel_dom"/>
    <property type="match status" value="1"/>
</dbReference>
<organism evidence="6 7">
    <name type="scientific">Peptoclostridium litorale DSM 5388</name>
    <dbReference type="NCBI Taxonomy" id="1121324"/>
    <lineage>
        <taxon>Bacteria</taxon>
        <taxon>Bacillati</taxon>
        <taxon>Bacillota</taxon>
        <taxon>Clostridia</taxon>
        <taxon>Peptostreptococcales</taxon>
        <taxon>Peptoclostridiaceae</taxon>
        <taxon>Peptoclostridium</taxon>
    </lineage>
</organism>
<dbReference type="InterPro" id="IPR014001">
    <property type="entry name" value="Helicase_ATP-bd"/>
</dbReference>
<dbReference type="Proteomes" id="UP000027946">
    <property type="component" value="Unassembled WGS sequence"/>
</dbReference>
<dbReference type="Pfam" id="PF08455">
    <property type="entry name" value="SNF2_assoc"/>
    <property type="match status" value="1"/>
</dbReference>
<proteinExistence type="predicted"/>
<evidence type="ECO:0000259" key="4">
    <source>
        <dbReference type="PROSITE" id="PS51192"/>
    </source>
</evidence>
<dbReference type="InterPro" id="IPR007527">
    <property type="entry name" value="Znf_SWIM"/>
</dbReference>
<keyword evidence="2" id="KW-0479">Metal-binding</keyword>
<dbReference type="GO" id="GO:0008270">
    <property type="term" value="F:zinc ion binding"/>
    <property type="evidence" value="ECO:0007669"/>
    <property type="project" value="UniProtKB-KW"/>
</dbReference>
<evidence type="ECO:0000256" key="2">
    <source>
        <dbReference type="PROSITE-ProRule" id="PRU00325"/>
    </source>
</evidence>
<keyword evidence="7" id="KW-1185">Reference proteome</keyword>
<dbReference type="PROSITE" id="PS51192">
    <property type="entry name" value="HELICASE_ATP_BIND_1"/>
    <property type="match status" value="1"/>
</dbReference>
<protein>
    <submittedName>
        <fullName evidence="6">Putative ATP-dependent helicase</fullName>
        <ecNumber evidence="6">3.6.4.-</ecNumber>
    </submittedName>
</protein>
<evidence type="ECO:0000259" key="3">
    <source>
        <dbReference type="PROSITE" id="PS50966"/>
    </source>
</evidence>
<dbReference type="SMART" id="SM00490">
    <property type="entry name" value="HELICc"/>
    <property type="match status" value="1"/>
</dbReference>
<comment type="caution">
    <text evidence="6">The sequence shown here is derived from an EMBL/GenBank/DDBJ whole genome shotgun (WGS) entry which is preliminary data.</text>
</comment>
<dbReference type="GO" id="GO:0016787">
    <property type="term" value="F:hydrolase activity"/>
    <property type="evidence" value="ECO:0007669"/>
    <property type="project" value="UniProtKB-KW"/>
</dbReference>
<dbReference type="CDD" id="cd18793">
    <property type="entry name" value="SF2_C_SNF"/>
    <property type="match status" value="1"/>
</dbReference>
<evidence type="ECO:0000313" key="7">
    <source>
        <dbReference type="Proteomes" id="UP000027946"/>
    </source>
</evidence>
<dbReference type="STRING" id="1121324.CLIT_8c00510"/>
<dbReference type="PROSITE" id="PS51194">
    <property type="entry name" value="HELICASE_CTER"/>
    <property type="match status" value="1"/>
</dbReference>
<dbReference type="SUPFAM" id="SSF52540">
    <property type="entry name" value="P-loop containing nucleoside triphosphate hydrolases"/>
    <property type="match status" value="2"/>
</dbReference>
<accession>A0A069RNX7</accession>
<reference evidence="6 7" key="1">
    <citation type="submission" date="2014-03" db="EMBL/GenBank/DDBJ databases">
        <title>Genome sequence of Clostridium litorale W6, DSM 5388.</title>
        <authorList>
            <person name="Poehlein A."/>
            <person name="Jagirdar A."/>
            <person name="Khonsari B."/>
            <person name="Chibani C.M."/>
            <person name="Gutierrez Gutierrez D.A."/>
            <person name="Davydova E."/>
            <person name="Alghaithi H.S."/>
            <person name="Nair K.P."/>
            <person name="Dhamotharan K."/>
            <person name="Chandran L."/>
            <person name="G W."/>
            <person name="Daniel R."/>
        </authorList>
    </citation>
    <scope>NUCLEOTIDE SEQUENCE [LARGE SCALE GENOMIC DNA]</scope>
    <source>
        <strain evidence="6 7">W6</strain>
    </source>
</reference>